<organism evidence="2 3">
    <name type="scientific">Hermanssonia centrifuga</name>
    <dbReference type="NCBI Taxonomy" id="98765"/>
    <lineage>
        <taxon>Eukaryota</taxon>
        <taxon>Fungi</taxon>
        <taxon>Dikarya</taxon>
        <taxon>Basidiomycota</taxon>
        <taxon>Agaricomycotina</taxon>
        <taxon>Agaricomycetes</taxon>
        <taxon>Polyporales</taxon>
        <taxon>Meruliaceae</taxon>
        <taxon>Hermanssonia</taxon>
    </lineage>
</organism>
<accession>A0A2R6RZN8</accession>
<reference evidence="2 3" key="1">
    <citation type="submission" date="2018-02" db="EMBL/GenBank/DDBJ databases">
        <title>Genome sequence of the basidiomycete white-rot fungus Phlebia centrifuga.</title>
        <authorList>
            <person name="Granchi Z."/>
            <person name="Peng M."/>
            <person name="de Vries R.P."/>
            <person name="Hilden K."/>
            <person name="Makela M.R."/>
            <person name="Grigoriev I."/>
            <person name="Riley R."/>
        </authorList>
    </citation>
    <scope>NUCLEOTIDE SEQUENCE [LARGE SCALE GENOMIC DNA]</scope>
    <source>
        <strain evidence="2 3">FBCC195</strain>
    </source>
</reference>
<comment type="caution">
    <text evidence="2">The sequence shown here is derived from an EMBL/GenBank/DDBJ whole genome shotgun (WGS) entry which is preliminary data.</text>
</comment>
<sequence length="122" mass="13994">MVDSDAGRVTRGRNNEDEELDDDELFAQLEAELEDDMTGGTNRERALEEMKREFERNQKLRETGHGRYDEIQLEKTVLETSIFVGFEEFGNQDNFDTSVIEMKLLETGMIPCQALQVDVSSP</sequence>
<dbReference type="OrthoDB" id="10257948at2759"/>
<feature type="region of interest" description="Disordered" evidence="1">
    <location>
        <begin position="1"/>
        <end position="22"/>
    </location>
</feature>
<dbReference type="AlphaFoldDB" id="A0A2R6RZN8"/>
<name>A0A2R6RZN8_9APHY</name>
<keyword evidence="3" id="KW-1185">Reference proteome</keyword>
<evidence type="ECO:0000256" key="1">
    <source>
        <dbReference type="SAM" id="MobiDB-lite"/>
    </source>
</evidence>
<dbReference type="PANTHER" id="PTHR21148">
    <property type="entry name" value="THIOREDOXIN DOMAIN-CONTAINING PROTEIN 9"/>
    <property type="match status" value="1"/>
</dbReference>
<dbReference type="Proteomes" id="UP000186601">
    <property type="component" value="Unassembled WGS sequence"/>
</dbReference>
<gene>
    <name evidence="2" type="ORF">PHLCEN_2v1631</name>
</gene>
<dbReference type="STRING" id="98765.A0A2R6RZN8"/>
<evidence type="ECO:0000313" key="3">
    <source>
        <dbReference type="Proteomes" id="UP000186601"/>
    </source>
</evidence>
<proteinExistence type="predicted"/>
<protein>
    <submittedName>
        <fullName evidence="2">Uncharacterized protein</fullName>
    </submittedName>
</protein>
<dbReference type="EMBL" id="MLYV02000126">
    <property type="protein sequence ID" value="PSS35476.1"/>
    <property type="molecule type" value="Genomic_DNA"/>
</dbReference>
<evidence type="ECO:0000313" key="2">
    <source>
        <dbReference type="EMBL" id="PSS35476.1"/>
    </source>
</evidence>